<feature type="domain" description="Cpl-7 lysozyme C-terminal" evidence="2">
    <location>
        <begin position="230"/>
        <end position="271"/>
    </location>
</feature>
<dbReference type="Pfam" id="PF08230">
    <property type="entry name" value="CW_7"/>
    <property type="match status" value="1"/>
</dbReference>
<dbReference type="eggNOG" id="COG1388">
    <property type="taxonomic scope" value="Bacteria"/>
</dbReference>
<dbReference type="Gene3D" id="3.20.20.80">
    <property type="entry name" value="Glycosidases"/>
    <property type="match status" value="1"/>
</dbReference>
<dbReference type="EMBL" id="ADFR01000009">
    <property type="protein sequence ID" value="EFC05584.1"/>
    <property type="molecule type" value="Genomic_DNA"/>
</dbReference>
<dbReference type="STRING" id="679192.HMPREF9013_1288"/>
<dbReference type="SMART" id="SM01095">
    <property type="entry name" value="Cpl-7"/>
    <property type="match status" value="1"/>
</dbReference>
<evidence type="ECO:0000313" key="4">
    <source>
        <dbReference type="Proteomes" id="UP000005017"/>
    </source>
</evidence>
<proteinExistence type="inferred from homology"/>
<name>D2MPH2_9FIRM</name>
<accession>D2MPH2</accession>
<dbReference type="Pfam" id="PF01183">
    <property type="entry name" value="Glyco_hydro_25"/>
    <property type="match status" value="1"/>
</dbReference>
<gene>
    <name evidence="3" type="ORF">HMPREF9013_1288</name>
</gene>
<comment type="similarity">
    <text evidence="1">Belongs to the glycosyl hydrolase 25 family.</text>
</comment>
<keyword evidence="4" id="KW-1185">Reference proteome</keyword>
<comment type="caution">
    <text evidence="3">The sequence shown here is derived from an EMBL/GenBank/DDBJ whole genome shotgun (WGS) entry which is preliminary data.</text>
</comment>
<dbReference type="InterPro" id="IPR013168">
    <property type="entry name" value="Cpl_7_lyso_C"/>
</dbReference>
<evidence type="ECO:0000259" key="2">
    <source>
        <dbReference type="SMART" id="SM01095"/>
    </source>
</evidence>
<dbReference type="InterPro" id="IPR017853">
    <property type="entry name" value="GH"/>
</dbReference>
<organism evidence="3 4">
    <name type="scientific">Bulleidia extructa W1219</name>
    <dbReference type="NCBI Taxonomy" id="679192"/>
    <lineage>
        <taxon>Bacteria</taxon>
        <taxon>Bacillati</taxon>
        <taxon>Bacillota</taxon>
        <taxon>Erysipelotrichia</taxon>
        <taxon>Erysipelotrichales</taxon>
        <taxon>Erysipelotrichaceae</taxon>
        <taxon>Bulleidia</taxon>
    </lineage>
</organism>
<reference evidence="4" key="1">
    <citation type="submission" date="2009-12" db="EMBL/GenBank/DDBJ databases">
        <title>Sequence of Clostridiales genomosp. BVAB3 str. UPII9-5.</title>
        <authorList>
            <person name="Madupu R."/>
            <person name="Durkin A.S."/>
            <person name="Torralba M."/>
            <person name="Methe B."/>
            <person name="Sutton G.G."/>
            <person name="Strausberg R.L."/>
            <person name="Nelson K.E."/>
        </authorList>
    </citation>
    <scope>NUCLEOTIDE SEQUENCE [LARGE SCALE GENOMIC DNA]</scope>
    <source>
        <strain evidence="4">W1219</strain>
    </source>
</reference>
<keyword evidence="3" id="KW-0378">Hydrolase</keyword>
<dbReference type="SUPFAM" id="SSF51445">
    <property type="entry name" value="(Trans)glycosidases"/>
    <property type="match status" value="1"/>
</dbReference>
<protein>
    <submittedName>
        <fullName evidence="3">Glycosyl hydrolase family 25</fullName>
    </submittedName>
</protein>
<dbReference type="GO" id="GO:0009253">
    <property type="term" value="P:peptidoglycan catabolic process"/>
    <property type="evidence" value="ECO:0007669"/>
    <property type="project" value="InterPro"/>
</dbReference>
<dbReference type="GO" id="GO:0016052">
    <property type="term" value="P:carbohydrate catabolic process"/>
    <property type="evidence" value="ECO:0007669"/>
    <property type="project" value="TreeGrafter"/>
</dbReference>
<dbReference type="OrthoDB" id="1655089at2"/>
<dbReference type="InterPro" id="IPR002053">
    <property type="entry name" value="Glyco_hydro_25"/>
</dbReference>
<evidence type="ECO:0000256" key="1">
    <source>
        <dbReference type="ARBA" id="ARBA00010646"/>
    </source>
</evidence>
<dbReference type="PANTHER" id="PTHR34135:SF2">
    <property type="entry name" value="LYSOZYME"/>
    <property type="match status" value="1"/>
</dbReference>
<dbReference type="PANTHER" id="PTHR34135">
    <property type="entry name" value="LYSOZYME"/>
    <property type="match status" value="1"/>
</dbReference>
<dbReference type="eggNOG" id="COG3757">
    <property type="taxonomic scope" value="Bacteria"/>
</dbReference>
<dbReference type="GO" id="GO:0003796">
    <property type="term" value="F:lysozyme activity"/>
    <property type="evidence" value="ECO:0007669"/>
    <property type="project" value="InterPro"/>
</dbReference>
<evidence type="ECO:0000313" key="3">
    <source>
        <dbReference type="EMBL" id="EFC05584.1"/>
    </source>
</evidence>
<dbReference type="Proteomes" id="UP000005017">
    <property type="component" value="Unassembled WGS sequence"/>
</dbReference>
<dbReference type="RefSeq" id="WP_006627285.1">
    <property type="nucleotide sequence ID" value="NZ_ADFR01000009.1"/>
</dbReference>
<dbReference type="AlphaFoldDB" id="D2MPH2"/>
<dbReference type="PROSITE" id="PS51904">
    <property type="entry name" value="GLYCOSYL_HYDROL_F25_2"/>
    <property type="match status" value="1"/>
</dbReference>
<dbReference type="GO" id="GO:0016998">
    <property type="term" value="P:cell wall macromolecule catabolic process"/>
    <property type="evidence" value="ECO:0007669"/>
    <property type="project" value="InterPro"/>
</dbReference>
<sequence length="335" mass="37212">MSLRGIDISNWKSDFNPSVVDYDFLIVQCTWGGGELTVNGIINSVWPGADGMIQKCLARGKKMGYMHYIRGRKSAKEEAEFFVNNTKGYLHKGIPMVDWENDDNSVFGDYSYLSAWVERFIELTGVPPMIYAGAKDYAKVAEVGKRFNCGLHIAQYADTDTHIGYQGNPWNEGAYACAIRQYSSTTYVQGYSGRLDVNKFYGDSEAWDKYANPKGAKTEDSTQKPPSKSISELATEVIAGKWGNGVERKERLTKAGYNYEAVQSKVNSMFNSSSSSSSAIKVGDSVKVINPVDYNGTRIALYYDRYTVMELRGDRAVIGVNGTVTCAIKVSNLRK</sequence>